<sequence>MPIYPRAEITQHGERLLVTSLSRAGLYWPNGQFHHLTTRSSGTELAEAITAALARSREEPAEQLPKAASIDVTPVSDELGFPTWRAMEAATTHVGITLIDGDVLFAPYETVAGRGYSGHPELPPAREAADIATRAREALAEAARLSEKVVPRTPTAATTTDGAPTAAIDDIPNLAEAILTRHGNQWAVQALTSIRADPGSAPNGWITTVPADAPEQLGHALVDALTHARVNATALPDASRDTLTTALGVTTDDLATRATTRIHVQASTSVGDIDVHPQELDPDTRWWITTDHPDSRTLGLIDPPALWGTTLNALADTLLAPD</sequence>
<accession>K1DX55</accession>
<dbReference type="EMBL" id="ALWX01000042">
    <property type="protein sequence ID" value="EKA60989.1"/>
    <property type="molecule type" value="Genomic_DNA"/>
</dbReference>
<evidence type="ECO:0000313" key="4">
    <source>
        <dbReference type="Proteomes" id="UP000288711"/>
    </source>
</evidence>
<reference evidence="1 3" key="2">
    <citation type="journal article" date="2012" name="J. Bacteriol.">
        <title>Genome Sequence of Janibacter hoylei MTCC8307, Isolated from the Stratospheric Air.</title>
        <authorList>
            <person name="Pawar S.P."/>
            <person name="Dhotre D.P."/>
            <person name="Shetty S.A."/>
            <person name="Chowdhury S.P."/>
            <person name="Chaudhari B.L."/>
            <person name="Shouche Y.S."/>
        </authorList>
    </citation>
    <scope>NUCLEOTIDE SEQUENCE [LARGE SCALE GENOMIC DNA]</scope>
    <source>
        <strain evidence="1 3">PVAS-1</strain>
    </source>
</reference>
<protein>
    <submittedName>
        <fullName evidence="1">Uncharacterized protein</fullName>
    </submittedName>
</protein>
<dbReference type="RefSeq" id="WP_007927501.1">
    <property type="nucleotide sequence ID" value="NZ_ALWX01000042.1"/>
</dbReference>
<reference evidence="2" key="3">
    <citation type="submission" date="2017-11" db="EMBL/GenBank/DDBJ databases">
        <authorList>
            <person name="Seuylemezian A."/>
            <person name="Cooper K."/>
            <person name="Vaishampayan P."/>
        </authorList>
    </citation>
    <scope>NUCLEOTIDE SEQUENCE</scope>
    <source>
        <strain evidence="2">PVAS-1</strain>
    </source>
</reference>
<proteinExistence type="predicted"/>
<dbReference type="EMBL" id="PIPF01000007">
    <property type="protein sequence ID" value="RWU83561.1"/>
    <property type="molecule type" value="Genomic_DNA"/>
</dbReference>
<evidence type="ECO:0000313" key="1">
    <source>
        <dbReference type="EMBL" id="EKA60989.1"/>
    </source>
</evidence>
<dbReference type="Gene3D" id="3.40.1590.10">
    <property type="entry name" value="NMB0488-like"/>
    <property type="match status" value="1"/>
</dbReference>
<dbReference type="Proteomes" id="UP000288711">
    <property type="component" value="Unassembled WGS sequence"/>
</dbReference>
<gene>
    <name evidence="1" type="ORF">B277_09607</name>
    <name evidence="2" type="ORF">CWN80_07220</name>
</gene>
<evidence type="ECO:0000313" key="2">
    <source>
        <dbReference type="EMBL" id="RWU83561.1"/>
    </source>
</evidence>
<keyword evidence="4" id="KW-1185">Reference proteome</keyword>
<evidence type="ECO:0000313" key="3">
    <source>
        <dbReference type="Proteomes" id="UP000004474"/>
    </source>
</evidence>
<reference evidence="2 4" key="1">
    <citation type="journal article" date="2009" name="Int. J. Syst. Evol. Microbiol.">
        <title>Janibacter hoylei sp. nov., Bacillus isronensis sp. nov. and Bacillus aryabhattai sp. nov., isolated from cryotubes used for collecting air from the upper atmosphere.</title>
        <authorList>
            <person name="Shivaji S."/>
            <person name="Chaturvedi P."/>
            <person name="Begum Z."/>
            <person name="Pindi P.K."/>
            <person name="Manorama R."/>
            <person name="Padmanaban D.A."/>
            <person name="Shouche Y.S."/>
            <person name="Pawar S."/>
            <person name="Vaishampayan P."/>
            <person name="Dutt C.B."/>
            <person name="Datta G.N."/>
            <person name="Manchanda R.K."/>
            <person name="Rao U.R."/>
            <person name="Bhargava P.M."/>
            <person name="Narlikar J.V."/>
        </authorList>
    </citation>
    <scope>NUCLEOTIDE SEQUENCE [LARGE SCALE GENOMIC DNA]</scope>
    <source>
        <strain evidence="2 4">PVAS-1</strain>
    </source>
</reference>
<dbReference type="InterPro" id="IPR037891">
    <property type="entry name" value="Cdil-like_sf"/>
</dbReference>
<dbReference type="PATRIC" id="fig|1210046.3.peg.1836"/>
<dbReference type="Proteomes" id="UP000004474">
    <property type="component" value="Unassembled WGS sequence"/>
</dbReference>
<dbReference type="AlphaFoldDB" id="K1DX55"/>
<dbReference type="SUPFAM" id="SSF160207">
    <property type="entry name" value="NMB0488-like"/>
    <property type="match status" value="1"/>
</dbReference>
<comment type="caution">
    <text evidence="1">The sequence shown here is derived from an EMBL/GenBank/DDBJ whole genome shotgun (WGS) entry which is preliminary data.</text>
</comment>
<dbReference type="OrthoDB" id="9936105at2"/>
<dbReference type="STRING" id="1210046.B277_09607"/>
<organism evidence="1 3">
    <name type="scientific">Janibacter hoylei PVAS-1</name>
    <dbReference type="NCBI Taxonomy" id="1210046"/>
    <lineage>
        <taxon>Bacteria</taxon>
        <taxon>Bacillati</taxon>
        <taxon>Actinomycetota</taxon>
        <taxon>Actinomycetes</taxon>
        <taxon>Micrococcales</taxon>
        <taxon>Intrasporangiaceae</taxon>
        <taxon>Janibacter</taxon>
    </lineage>
</organism>
<name>K1DX55_9MICO</name>